<comment type="caution">
    <text evidence="6">The sequence shown here is derived from an EMBL/GenBank/DDBJ whole genome shotgun (WGS) entry which is preliminary data.</text>
</comment>
<dbReference type="PROSITE" id="PS51384">
    <property type="entry name" value="FAD_FR"/>
    <property type="match status" value="1"/>
</dbReference>
<dbReference type="AlphaFoldDB" id="A0A085TWM3"/>
<keyword evidence="3" id="KW-1133">Transmembrane helix</keyword>
<feature type="transmembrane region" description="Helical" evidence="3">
    <location>
        <begin position="12"/>
        <end position="33"/>
    </location>
</feature>
<dbReference type="InterPro" id="IPR001433">
    <property type="entry name" value="OxRdtase_FAD/NAD-bd"/>
</dbReference>
<dbReference type="SUPFAM" id="SSF52218">
    <property type="entry name" value="Flavoproteins"/>
    <property type="match status" value="1"/>
</dbReference>
<keyword evidence="3" id="KW-0472">Membrane</keyword>
<dbReference type="InterPro" id="IPR039261">
    <property type="entry name" value="FNR_nucleotide-bd"/>
</dbReference>
<dbReference type="Pfam" id="PF03929">
    <property type="entry name" value="PepSY_TM"/>
    <property type="match status" value="1"/>
</dbReference>
<evidence type="ECO:0000259" key="4">
    <source>
        <dbReference type="PROSITE" id="PS50902"/>
    </source>
</evidence>
<dbReference type="GO" id="GO:0003958">
    <property type="term" value="F:NADPH-hemoprotein reductase activity"/>
    <property type="evidence" value="ECO:0007669"/>
    <property type="project" value="UniProtKB-EC"/>
</dbReference>
<dbReference type="SUPFAM" id="SSF52343">
    <property type="entry name" value="Ferredoxin reductase-like, C-terminal NADP-linked domain"/>
    <property type="match status" value="1"/>
</dbReference>
<dbReference type="GO" id="GO:0050660">
    <property type="term" value="F:flavin adenine dinucleotide binding"/>
    <property type="evidence" value="ECO:0007669"/>
    <property type="project" value="TreeGrafter"/>
</dbReference>
<dbReference type="RefSeq" id="WP_038145630.1">
    <property type="nucleotide sequence ID" value="NZ_AQRC01000006.1"/>
</dbReference>
<keyword evidence="3" id="KW-0812">Transmembrane</keyword>
<keyword evidence="1" id="KW-0285">Flavoprotein</keyword>
<gene>
    <name evidence="6" type="ORF">DW2_09101</name>
</gene>
<dbReference type="Gene3D" id="3.40.50.80">
    <property type="entry name" value="Nucleotide-binding domain of ferredoxin-NADP reductase (FNR) module"/>
    <property type="match status" value="1"/>
</dbReference>
<dbReference type="eggNOG" id="COG0369">
    <property type="taxonomic scope" value="Bacteria"/>
</dbReference>
<dbReference type="PANTHER" id="PTHR19384">
    <property type="entry name" value="NITRIC OXIDE SYNTHASE-RELATED"/>
    <property type="match status" value="1"/>
</dbReference>
<dbReference type="Pfam" id="PF00970">
    <property type="entry name" value="FAD_binding_6"/>
    <property type="match status" value="1"/>
</dbReference>
<proteinExistence type="predicted"/>
<dbReference type="InterPro" id="IPR017927">
    <property type="entry name" value="FAD-bd_FR_type"/>
</dbReference>
<organism evidence="6 7">
    <name type="scientific">Thioclava atlantica</name>
    <dbReference type="NCBI Taxonomy" id="1317124"/>
    <lineage>
        <taxon>Bacteria</taxon>
        <taxon>Pseudomonadati</taxon>
        <taxon>Pseudomonadota</taxon>
        <taxon>Alphaproteobacteria</taxon>
        <taxon>Rhodobacterales</taxon>
        <taxon>Paracoccaceae</taxon>
        <taxon>Thioclava</taxon>
    </lineage>
</organism>
<dbReference type="Pfam" id="PF00258">
    <property type="entry name" value="Flavodoxin_1"/>
    <property type="match status" value="1"/>
</dbReference>
<dbReference type="PATRIC" id="fig|1317124.6.peg.1847"/>
<dbReference type="Gene3D" id="3.40.50.360">
    <property type="match status" value="1"/>
</dbReference>
<dbReference type="InterPro" id="IPR005625">
    <property type="entry name" value="PepSY-ass_TM"/>
</dbReference>
<feature type="transmembrane region" description="Helical" evidence="3">
    <location>
        <begin position="284"/>
        <end position="310"/>
    </location>
</feature>
<feature type="transmembrane region" description="Helical" evidence="3">
    <location>
        <begin position="119"/>
        <end position="139"/>
    </location>
</feature>
<dbReference type="InterPro" id="IPR029039">
    <property type="entry name" value="Flavoprotein-like_sf"/>
</dbReference>
<evidence type="ECO:0000313" key="6">
    <source>
        <dbReference type="EMBL" id="KFE35120.1"/>
    </source>
</evidence>
<name>A0A085TWM3_9RHOB</name>
<dbReference type="GO" id="GO:0005829">
    <property type="term" value="C:cytosol"/>
    <property type="evidence" value="ECO:0007669"/>
    <property type="project" value="TreeGrafter"/>
</dbReference>
<reference evidence="6 7" key="2">
    <citation type="journal article" date="2015" name="Antonie Van Leeuwenhoek">
        <title>Thioclava indica sp. nov., isolated from surface seawater of the Indian Ocean.</title>
        <authorList>
            <person name="Liu Y."/>
            <person name="Lai Q."/>
            <person name="Du J."/>
            <person name="Xu H."/>
            <person name="Jiang L."/>
            <person name="Shao Z."/>
        </authorList>
    </citation>
    <scope>NUCLEOTIDE SEQUENCE [LARGE SCALE GENOMIC DNA]</scope>
    <source>
        <strain evidence="6 7">13D2W-2</strain>
    </source>
</reference>
<keyword evidence="2" id="KW-0288">FMN</keyword>
<dbReference type="OrthoDB" id="9816402at2"/>
<protein>
    <submittedName>
        <fullName evidence="6">Bifunctional P-450:NADPH-P450 reductase</fullName>
    </submittedName>
</protein>
<feature type="domain" description="Flavodoxin-like" evidence="4">
    <location>
        <begin position="328"/>
        <end position="464"/>
    </location>
</feature>
<accession>A0A085TWM3</accession>
<feature type="domain" description="FAD-binding FR-type" evidence="5">
    <location>
        <begin position="478"/>
        <end position="592"/>
    </location>
</feature>
<dbReference type="EMBL" id="AQRC01000006">
    <property type="protein sequence ID" value="KFE35120.1"/>
    <property type="molecule type" value="Genomic_DNA"/>
</dbReference>
<evidence type="ECO:0000256" key="2">
    <source>
        <dbReference type="ARBA" id="ARBA00022643"/>
    </source>
</evidence>
<dbReference type="GO" id="GO:0010181">
    <property type="term" value="F:FMN binding"/>
    <property type="evidence" value="ECO:0007669"/>
    <property type="project" value="InterPro"/>
</dbReference>
<feature type="transmembrane region" description="Helical" evidence="3">
    <location>
        <begin position="165"/>
        <end position="188"/>
    </location>
</feature>
<dbReference type="Pfam" id="PF00175">
    <property type="entry name" value="NAD_binding_1"/>
    <property type="match status" value="1"/>
</dbReference>
<dbReference type="Gene3D" id="2.40.30.10">
    <property type="entry name" value="Translation factors"/>
    <property type="match status" value="1"/>
</dbReference>
<dbReference type="SUPFAM" id="SSF63380">
    <property type="entry name" value="Riboflavin synthase domain-like"/>
    <property type="match status" value="1"/>
</dbReference>
<dbReference type="STRING" id="1317124.DW2_09101"/>
<dbReference type="InterPro" id="IPR008254">
    <property type="entry name" value="Flavodoxin/NO_synth"/>
</dbReference>
<dbReference type="PROSITE" id="PS50902">
    <property type="entry name" value="FLAVODOXIN_LIKE"/>
    <property type="match status" value="1"/>
</dbReference>
<evidence type="ECO:0000259" key="5">
    <source>
        <dbReference type="PROSITE" id="PS51384"/>
    </source>
</evidence>
<sequence>MLRALHRWAGLAAAIVLIVVSLTGVALSVFPALEGSGGGAPSDLATLVSHAETAMPGLSQIERKPGGQVIATAFGPNGFQRSRLDPATGAVIGPYAPSRIETWLVNLHRALFLDNPGRLIVLAAAVAMALLIFSGYAVAARRMGGWRALFGTVRNRSANAWHLRIARVAGIGLIVSVLTGLTMGAATFNLVPVTDPMPAFPAQVASGTPLPPATIPSLRTIPTSDLVKISLPRQGDPNGLYQIETQAGAGYIDPVSGQLEGWAPRGTLSKIMGWVRMIHTGQGAAWLGLLLGLCALAVPVLSGTGLVAWLKGRSSRQKGSASARDAEIILLVGSESGTTWRFAEAAARALRMAGKSVHLGEMHNFDPSRYLAAEAILLFAATSGDGDAPEDARGFLGRLRALPRPPSAPLGLLGFGDSSYPNYCGFAAKIVDAARDLRWKMLLTPGGVDRQSERDAADWVKAMGHALGLELHFALAPPRTRTLRLISRRDYGTDMQAPTSILRFALPRRSLADRLRGRGFAGFQAGDLLMIHPDGAGSRPRSYSLASSARDGFVEICVRSQPGGLVSPWLTSLEPGAQVRASLAPNPRFRVASDDAPLILIGAGAGVGALAGFVRGNRRKRDVHLYMGFRAREREMPYHDDLARWQSEGKLTRLMTASSRSRPGRYVQHLLIEDAEQVAHLIAQGARVMICGGRDMAHGVGHALAEALAPLGLDPNQLRQEGRYVEDVF</sequence>
<evidence type="ECO:0000313" key="7">
    <source>
        <dbReference type="Proteomes" id="UP000028607"/>
    </source>
</evidence>
<evidence type="ECO:0000256" key="1">
    <source>
        <dbReference type="ARBA" id="ARBA00022630"/>
    </source>
</evidence>
<dbReference type="InterPro" id="IPR008333">
    <property type="entry name" value="Cbr1-like_FAD-bd_dom"/>
</dbReference>
<dbReference type="eggNOG" id="COG3182">
    <property type="taxonomic scope" value="Bacteria"/>
</dbReference>
<dbReference type="InterPro" id="IPR017938">
    <property type="entry name" value="Riboflavin_synthase-like_b-brl"/>
</dbReference>
<reference evidence="7" key="1">
    <citation type="submission" date="2013-04" db="EMBL/GenBank/DDBJ databases">
        <title>Thioclava sp. 13D2W-2 Genome Sequencing.</title>
        <authorList>
            <person name="Lai Q."/>
            <person name="Li G."/>
            <person name="Shao Z."/>
        </authorList>
    </citation>
    <scope>NUCLEOTIDE SEQUENCE [LARGE SCALE GENOMIC DNA]</scope>
    <source>
        <strain evidence="7">13D2W-2</strain>
    </source>
</reference>
<dbReference type="Proteomes" id="UP000028607">
    <property type="component" value="Unassembled WGS sequence"/>
</dbReference>
<keyword evidence="7" id="KW-1185">Reference proteome</keyword>
<evidence type="ECO:0000256" key="3">
    <source>
        <dbReference type="SAM" id="Phobius"/>
    </source>
</evidence>